<evidence type="ECO:0000256" key="5">
    <source>
        <dbReference type="ARBA" id="ARBA00023163"/>
    </source>
</evidence>
<name>A0A135T274_9PEZI</name>
<keyword evidence="4" id="KW-0238">DNA-binding</keyword>
<accession>A0A135T274</accession>
<comment type="caution">
    <text evidence="9">The sequence shown here is derived from an EMBL/GenBank/DDBJ whole genome shotgun (WGS) entry which is preliminary data.</text>
</comment>
<evidence type="ECO:0000256" key="6">
    <source>
        <dbReference type="ARBA" id="ARBA00023242"/>
    </source>
</evidence>
<keyword evidence="10" id="KW-1185">Reference proteome</keyword>
<gene>
    <name evidence="9" type="ORF">CSIM01_08969</name>
</gene>
<feature type="region of interest" description="Disordered" evidence="7">
    <location>
        <begin position="58"/>
        <end position="83"/>
    </location>
</feature>
<evidence type="ECO:0000256" key="4">
    <source>
        <dbReference type="ARBA" id="ARBA00023125"/>
    </source>
</evidence>
<dbReference type="PANTHER" id="PTHR31313">
    <property type="entry name" value="TY1 ENHANCER ACTIVATOR"/>
    <property type="match status" value="1"/>
</dbReference>
<keyword evidence="2" id="KW-0862">Zinc</keyword>
<keyword evidence="3" id="KW-0805">Transcription regulation</keyword>
<feature type="compositionally biased region" description="Low complexity" evidence="7">
    <location>
        <begin position="15"/>
        <end position="25"/>
    </location>
</feature>
<dbReference type="GO" id="GO:0003677">
    <property type="term" value="F:DNA binding"/>
    <property type="evidence" value="ECO:0007669"/>
    <property type="project" value="UniProtKB-KW"/>
</dbReference>
<evidence type="ECO:0000256" key="3">
    <source>
        <dbReference type="ARBA" id="ARBA00023015"/>
    </source>
</evidence>
<feature type="compositionally biased region" description="Polar residues" evidence="7">
    <location>
        <begin position="1"/>
        <end position="14"/>
    </location>
</feature>
<dbReference type="AlphaFoldDB" id="A0A135T274"/>
<evidence type="ECO:0000256" key="2">
    <source>
        <dbReference type="ARBA" id="ARBA00022833"/>
    </source>
</evidence>
<evidence type="ECO:0000313" key="9">
    <source>
        <dbReference type="EMBL" id="KXH42217.1"/>
    </source>
</evidence>
<dbReference type="GO" id="GO:0006351">
    <property type="term" value="P:DNA-templated transcription"/>
    <property type="evidence" value="ECO:0007669"/>
    <property type="project" value="InterPro"/>
</dbReference>
<evidence type="ECO:0000259" key="8">
    <source>
        <dbReference type="Pfam" id="PF04082"/>
    </source>
</evidence>
<evidence type="ECO:0000256" key="7">
    <source>
        <dbReference type="SAM" id="MobiDB-lite"/>
    </source>
</evidence>
<keyword evidence="5" id="KW-0804">Transcription</keyword>
<feature type="region of interest" description="Disordered" evidence="7">
    <location>
        <begin position="1"/>
        <end position="38"/>
    </location>
</feature>
<dbReference type="Proteomes" id="UP000070328">
    <property type="component" value="Unassembled WGS sequence"/>
</dbReference>
<feature type="compositionally biased region" description="Polar residues" evidence="7">
    <location>
        <begin position="59"/>
        <end position="69"/>
    </location>
</feature>
<dbReference type="EMBL" id="JFBX01000308">
    <property type="protein sequence ID" value="KXH42217.1"/>
    <property type="molecule type" value="Genomic_DNA"/>
</dbReference>
<dbReference type="PANTHER" id="PTHR31313:SF83">
    <property type="entry name" value="ZN(II)2CYS6 TRANSCRIPTION FACTOR (EUROFUNG)"/>
    <property type="match status" value="1"/>
</dbReference>
<proteinExistence type="predicted"/>
<dbReference type="Pfam" id="PF04082">
    <property type="entry name" value="Fungal_trans"/>
    <property type="match status" value="1"/>
</dbReference>
<protein>
    <submittedName>
        <fullName evidence="9">Nitrogen assimilation transcription factor nirA</fullName>
    </submittedName>
</protein>
<feature type="domain" description="Xylanolytic transcriptional activator regulatory" evidence="8">
    <location>
        <begin position="116"/>
        <end position="218"/>
    </location>
</feature>
<keyword evidence="6" id="KW-0539">Nucleus</keyword>
<sequence>MDQDAGQSPTAAVNSSSAASDQAGAGLEGTLCPDPNFYDRSQASEARFFGATSGLLELRSSNNPPTTSPAIEPSPGTDSQSLDGVQQVGRISHGNSSVEMKNLDDLVAPELRDVLIDLYFEWEQPWFQLVDEALFRQSMLCNGRYSCPSLLHSMLAVASRYCDDWRVRSDFSDPHTAGRIFSERAEILLREEVKCPGIATIQALGVLGIYYVPDSRPHHSLRLQRAMITHCQILEKVLTNLYAPKRLSSTVEKRTFFDSCILTLKGWYYSLPNELKVRKSEEANKAAKSPHSYILNMVYHTSIILLARPYLQSSRKPKTEIVALQHLSEQTEVGRRASAACCEAAVEICSLSAKYRAAFGSFRLSPLTATHCTLSAALVILFVQPAVKDDVSKLSKNDLDGCLQTLRELSISWSPPLRTDGLKELINMNLERGP</sequence>
<evidence type="ECO:0000313" key="10">
    <source>
        <dbReference type="Proteomes" id="UP000070328"/>
    </source>
</evidence>
<dbReference type="CDD" id="cd12148">
    <property type="entry name" value="fungal_TF_MHR"/>
    <property type="match status" value="1"/>
</dbReference>
<organism evidence="9 10">
    <name type="scientific">Colletotrichum simmondsii</name>
    <dbReference type="NCBI Taxonomy" id="703756"/>
    <lineage>
        <taxon>Eukaryota</taxon>
        <taxon>Fungi</taxon>
        <taxon>Dikarya</taxon>
        <taxon>Ascomycota</taxon>
        <taxon>Pezizomycotina</taxon>
        <taxon>Sordariomycetes</taxon>
        <taxon>Hypocreomycetidae</taxon>
        <taxon>Glomerellales</taxon>
        <taxon>Glomerellaceae</taxon>
        <taxon>Colletotrichum</taxon>
        <taxon>Colletotrichum acutatum species complex</taxon>
    </lineage>
</organism>
<dbReference type="GO" id="GO:0008270">
    <property type="term" value="F:zinc ion binding"/>
    <property type="evidence" value="ECO:0007669"/>
    <property type="project" value="InterPro"/>
</dbReference>
<evidence type="ECO:0000256" key="1">
    <source>
        <dbReference type="ARBA" id="ARBA00022723"/>
    </source>
</evidence>
<reference evidence="9 10" key="1">
    <citation type="submission" date="2014-02" db="EMBL/GenBank/DDBJ databases">
        <title>The genome sequence of Colletotrichum simmondsii CBS122122.</title>
        <authorList>
            <person name="Baroncelli R."/>
            <person name="Thon M.R."/>
        </authorList>
    </citation>
    <scope>NUCLEOTIDE SEQUENCE [LARGE SCALE GENOMIC DNA]</scope>
    <source>
        <strain evidence="9 10">CBS122122</strain>
    </source>
</reference>
<keyword evidence="1" id="KW-0479">Metal-binding</keyword>
<dbReference type="InterPro" id="IPR007219">
    <property type="entry name" value="XnlR_reg_dom"/>
</dbReference>
<dbReference type="InterPro" id="IPR051615">
    <property type="entry name" value="Transcr_Regulatory_Elem"/>
</dbReference>